<dbReference type="InterPro" id="IPR002575">
    <property type="entry name" value="Aminoglycoside_PTrfase"/>
</dbReference>
<evidence type="ECO:0000313" key="2">
    <source>
        <dbReference type="EMBL" id="NMP26960.1"/>
    </source>
</evidence>
<accession>A0A848MIP9</accession>
<evidence type="ECO:0000259" key="1">
    <source>
        <dbReference type="Pfam" id="PF01636"/>
    </source>
</evidence>
<dbReference type="Proteomes" id="UP000585363">
    <property type="component" value="Unassembled WGS sequence"/>
</dbReference>
<keyword evidence="3" id="KW-1185">Reference proteome</keyword>
<feature type="domain" description="Aminoglycoside phosphotransferase" evidence="1">
    <location>
        <begin position="30"/>
        <end position="201"/>
    </location>
</feature>
<reference evidence="2 3" key="1">
    <citation type="submission" date="2020-01" db="EMBL/GenBank/DDBJ databases">
        <authorList>
            <person name="Lee S.D."/>
        </authorList>
    </citation>
    <scope>NUCLEOTIDE SEQUENCE [LARGE SCALE GENOMIC DNA]</scope>
    <source>
        <strain evidence="2 3">SAP-1</strain>
    </source>
</reference>
<keyword evidence="2" id="KW-0808">Transferase</keyword>
<dbReference type="GO" id="GO:0016740">
    <property type="term" value="F:transferase activity"/>
    <property type="evidence" value="ECO:0007669"/>
    <property type="project" value="UniProtKB-KW"/>
</dbReference>
<reference evidence="2 3" key="2">
    <citation type="submission" date="2020-06" db="EMBL/GenBank/DDBJ databases">
        <title>Polyphasic characterization of a Rahnella strain isolated from tree sap.</title>
        <authorList>
            <person name="Kim I.S."/>
        </authorList>
    </citation>
    <scope>NUCLEOTIDE SEQUENCE [LARGE SCALE GENOMIC DNA]</scope>
    <source>
        <strain evidence="2 3">SAP-1</strain>
    </source>
</reference>
<dbReference type="AlphaFoldDB" id="A0A848MIP9"/>
<comment type="caution">
    <text evidence="2">The sequence shown here is derived from an EMBL/GenBank/DDBJ whole genome shotgun (WGS) entry which is preliminary data.</text>
</comment>
<dbReference type="InterPro" id="IPR011009">
    <property type="entry name" value="Kinase-like_dom_sf"/>
</dbReference>
<dbReference type="EMBL" id="JAADJU010000004">
    <property type="protein sequence ID" value="NMP26960.1"/>
    <property type="molecule type" value="Genomic_DNA"/>
</dbReference>
<gene>
    <name evidence="2" type="ORF">GW590_08785</name>
</gene>
<dbReference type="SUPFAM" id="SSF56112">
    <property type="entry name" value="Protein kinase-like (PK-like)"/>
    <property type="match status" value="1"/>
</dbReference>
<proteinExistence type="predicted"/>
<dbReference type="Gene3D" id="3.90.1200.10">
    <property type="match status" value="1"/>
</dbReference>
<organism evidence="2 3">
    <name type="scientific">Rouxiella aceris</name>
    <dbReference type="NCBI Taxonomy" id="2703884"/>
    <lineage>
        <taxon>Bacteria</taxon>
        <taxon>Pseudomonadati</taxon>
        <taxon>Pseudomonadota</taxon>
        <taxon>Gammaproteobacteria</taxon>
        <taxon>Enterobacterales</taxon>
        <taxon>Yersiniaceae</taxon>
        <taxon>Rouxiella</taxon>
    </lineage>
</organism>
<dbReference type="Pfam" id="PF01636">
    <property type="entry name" value="APH"/>
    <property type="match status" value="1"/>
</dbReference>
<sequence>MSSESWRIDSPQRRSLARLGSRDKRLLGIDRQREQRLLRHLSAAALAPSVRLWAKPWLLLDWVEGETQSPALFFSQPTQQQLATMLATLHGVQPIGNALDIKRRLQAYWQAVDVRRLTPAWLRWHQRLIKRPLPQTLKLAIAHMDIHPDNWVTSPRGERLIDWEYAAATDIALEFAALFRGNAYAPRQQRQLLQYYALCGGYRDIPRLEQQIRRWQPWLDYLMLLWFEVRWQQTGELRYVQWAQPLREQLFGEIARR</sequence>
<protein>
    <submittedName>
        <fullName evidence="2">Phosphotransferase</fullName>
    </submittedName>
</protein>
<name>A0A848MIP9_9GAMM</name>
<evidence type="ECO:0000313" key="3">
    <source>
        <dbReference type="Proteomes" id="UP000585363"/>
    </source>
</evidence>